<evidence type="ECO:0000313" key="3">
    <source>
        <dbReference type="Proteomes" id="UP000272010"/>
    </source>
</evidence>
<dbReference type="InterPro" id="IPR011009">
    <property type="entry name" value="Kinase-like_dom_sf"/>
</dbReference>
<name>A0A386ULG1_9RHOB</name>
<evidence type="ECO:0000313" key="2">
    <source>
        <dbReference type="EMBL" id="AYF01371.1"/>
    </source>
</evidence>
<feature type="domain" description="Aminoglycoside phosphotransferase" evidence="1">
    <location>
        <begin position="29"/>
        <end position="230"/>
    </location>
</feature>
<dbReference type="AlphaFoldDB" id="A0A386ULG1"/>
<dbReference type="Proteomes" id="UP000272010">
    <property type="component" value="Chromosome"/>
</dbReference>
<reference evidence="3" key="1">
    <citation type="submission" date="2018-07" db="EMBL/GenBank/DDBJ databases">
        <title>Genome Structure of the Opportunistic Pathogen Paracoccus yeei (Alphaproteobacteria) and Identification of Putative Virulence Factors.</title>
        <authorList>
            <person name="Lasek R."/>
            <person name="Szuplewska M."/>
            <person name="Mitura M."/>
            <person name="Decewicz P."/>
            <person name="Chmielowska C."/>
            <person name="Pawlot A."/>
            <person name="Sentkowska D."/>
            <person name="Czarnecki J."/>
            <person name="Bartosik D."/>
        </authorList>
    </citation>
    <scope>NUCLEOTIDE SEQUENCE [LARGE SCALE GENOMIC DNA]</scope>
    <source>
        <strain evidence="3">CCUG 32053</strain>
    </source>
</reference>
<evidence type="ECO:0000259" key="1">
    <source>
        <dbReference type="Pfam" id="PF01636"/>
    </source>
</evidence>
<dbReference type="Pfam" id="PF01636">
    <property type="entry name" value="APH"/>
    <property type="match status" value="1"/>
</dbReference>
<dbReference type="EMBL" id="CP031078">
    <property type="protein sequence ID" value="AYF01371.1"/>
    <property type="molecule type" value="Genomic_DNA"/>
</dbReference>
<proteinExistence type="predicted"/>
<accession>A0A386ULG1</accession>
<gene>
    <name evidence="2" type="ORF">PY32053_01744</name>
</gene>
<sequence>MDLPAELAALPPLAGARVLRLIRDLPQRRVWEIRLQGERAFLKQFRTADPAAAALGAARRLDEAAAAFGNSPDCVAPALTVLPEAGAVVLRAAPGVPLVQALDSAPAAERARLVARAGAWLAHLAGPAREEGRFGPRFWLRGIEERLAATTGDWADGALVSGVLRRMAQDGRALAGTRVERARLHGDLTGDNLFYDAVTDRMTGIDLQDWGAVAVVRDAARLLVWLESRRAIPLPRIDGIAAPDHQALTAVPGLIAPDQRALLRFMIGEIMLAYYLDSARQPVRRSALAGAMRDWAQATSASAAS</sequence>
<dbReference type="InterPro" id="IPR002575">
    <property type="entry name" value="Aminoglycoside_PTrfase"/>
</dbReference>
<dbReference type="SUPFAM" id="SSF56112">
    <property type="entry name" value="Protein kinase-like (PK-like)"/>
    <property type="match status" value="1"/>
</dbReference>
<organism evidence="2 3">
    <name type="scientific">Paracoccus yeei</name>
    <dbReference type="NCBI Taxonomy" id="147645"/>
    <lineage>
        <taxon>Bacteria</taxon>
        <taxon>Pseudomonadati</taxon>
        <taxon>Pseudomonadota</taxon>
        <taxon>Alphaproteobacteria</taxon>
        <taxon>Rhodobacterales</taxon>
        <taxon>Paracoccaceae</taxon>
        <taxon>Paracoccus</taxon>
    </lineage>
</organism>
<dbReference type="RefSeq" id="WP_233577756.1">
    <property type="nucleotide sequence ID" value="NZ_CP031078.1"/>
</dbReference>
<protein>
    <recommendedName>
        <fullName evidence="1">Aminoglycoside phosphotransferase domain-containing protein</fullName>
    </recommendedName>
</protein>